<dbReference type="GO" id="GO:0030091">
    <property type="term" value="P:protein repair"/>
    <property type="evidence" value="ECO:0007669"/>
    <property type="project" value="InterPro"/>
</dbReference>
<feature type="binding site" evidence="9">
    <location>
        <position position="47"/>
    </location>
    <ligand>
        <name>Zn(2+)</name>
        <dbReference type="ChEBI" id="CHEBI:29105"/>
    </ligand>
</feature>
<feature type="binding site" evidence="9">
    <location>
        <position position="96"/>
    </location>
    <ligand>
        <name>Zn(2+)</name>
        <dbReference type="ChEBI" id="CHEBI:29105"/>
    </ligand>
</feature>
<evidence type="ECO:0000256" key="1">
    <source>
        <dbReference type="ARBA" id="ARBA00007174"/>
    </source>
</evidence>
<evidence type="ECO:0000256" key="6">
    <source>
        <dbReference type="ARBA" id="ARBA00023002"/>
    </source>
</evidence>
<dbReference type="RefSeq" id="WP_008844756.1">
    <property type="nucleotide sequence ID" value="NZ_BAEN01000041.1"/>
</dbReference>
<evidence type="ECO:0000256" key="2">
    <source>
        <dbReference type="ARBA" id="ARBA00012499"/>
    </source>
</evidence>
<evidence type="ECO:0000256" key="5">
    <source>
        <dbReference type="ARBA" id="ARBA00022833"/>
    </source>
</evidence>
<keyword evidence="5 9" id="KW-0862">Zinc</keyword>
<dbReference type="EMBL" id="BAEN01000041">
    <property type="protein sequence ID" value="GAC14940.1"/>
    <property type="molecule type" value="Genomic_DNA"/>
</dbReference>
<gene>
    <name evidence="9 11" type="primary">msrB</name>
    <name evidence="11" type="ORF">GLIP_2313</name>
</gene>
<dbReference type="STRING" id="1127673.GLIP_2313"/>
<dbReference type="Gene3D" id="2.170.150.20">
    <property type="entry name" value="Peptide methionine sulfoxide reductase"/>
    <property type="match status" value="1"/>
</dbReference>
<dbReference type="Proteomes" id="UP000006334">
    <property type="component" value="Unassembled WGS sequence"/>
</dbReference>
<dbReference type="HAMAP" id="MF_01400">
    <property type="entry name" value="MsrB"/>
    <property type="match status" value="1"/>
</dbReference>
<comment type="cofactor">
    <cofactor evidence="9">
        <name>Zn(2+)</name>
        <dbReference type="ChEBI" id="CHEBI:29105"/>
    </cofactor>
    <text evidence="9">Binds 1 zinc ion per subunit. The zinc ion is important for the structural integrity of the protein.</text>
</comment>
<dbReference type="InterPro" id="IPR002579">
    <property type="entry name" value="Met_Sox_Rdtase_MsrB_dom"/>
</dbReference>
<dbReference type="InterPro" id="IPR011057">
    <property type="entry name" value="Mss4-like_sf"/>
</dbReference>
<evidence type="ECO:0000256" key="4">
    <source>
        <dbReference type="ARBA" id="ARBA00022723"/>
    </source>
</evidence>
<keyword evidence="12" id="KW-1185">Reference proteome</keyword>
<dbReference type="OrthoDB" id="4174719at2"/>
<feature type="binding site" evidence="9">
    <location>
        <position position="93"/>
    </location>
    <ligand>
        <name>Zn(2+)</name>
        <dbReference type="ChEBI" id="CHEBI:29105"/>
    </ligand>
</feature>
<dbReference type="GO" id="GO:0033743">
    <property type="term" value="F:peptide-methionine (R)-S-oxide reductase activity"/>
    <property type="evidence" value="ECO:0007669"/>
    <property type="project" value="UniProtKB-UniRule"/>
</dbReference>
<dbReference type="GO" id="GO:0006979">
    <property type="term" value="P:response to oxidative stress"/>
    <property type="evidence" value="ECO:0007669"/>
    <property type="project" value="InterPro"/>
</dbReference>
<dbReference type="PANTHER" id="PTHR10173:SF52">
    <property type="entry name" value="METHIONINE-R-SULFOXIDE REDUCTASE B1"/>
    <property type="match status" value="1"/>
</dbReference>
<sequence>MKLSDSQWREKLSKEEYRVCREKGTERPFSGELLHNEKTGDYLCTCCGSILFSSEDKFDSGCGWPSFSAHTKHDNVAFHEDNSLGMQRIEIVCKNCDAHLGHVFPDGPAPTGQRYCVNSVSIKFSAEK</sequence>
<accession>K6YUH9</accession>
<organism evidence="11 12">
    <name type="scientific">Aliiglaciecola lipolytica E3</name>
    <dbReference type="NCBI Taxonomy" id="1127673"/>
    <lineage>
        <taxon>Bacteria</taxon>
        <taxon>Pseudomonadati</taxon>
        <taxon>Pseudomonadota</taxon>
        <taxon>Gammaproteobacteria</taxon>
        <taxon>Alteromonadales</taxon>
        <taxon>Alteromonadaceae</taxon>
        <taxon>Aliiglaciecola</taxon>
    </lineage>
</organism>
<comment type="similarity">
    <text evidence="1 9">Belongs to the MsrB Met sulfoxide reductase family.</text>
</comment>
<dbReference type="Pfam" id="PF01641">
    <property type="entry name" value="SelR"/>
    <property type="match status" value="1"/>
</dbReference>
<comment type="caution">
    <text evidence="11">The sequence shown here is derived from an EMBL/GenBank/DDBJ whole genome shotgun (WGS) entry which is preliminary data.</text>
</comment>
<dbReference type="eggNOG" id="COG0229">
    <property type="taxonomic scope" value="Bacteria"/>
</dbReference>
<keyword evidence="4 9" id="KW-0479">Metal-binding</keyword>
<name>K6YUH9_9ALTE</name>
<evidence type="ECO:0000259" key="10">
    <source>
        <dbReference type="PROSITE" id="PS51790"/>
    </source>
</evidence>
<dbReference type="SUPFAM" id="SSF51316">
    <property type="entry name" value="Mss4-like"/>
    <property type="match status" value="1"/>
</dbReference>
<dbReference type="AlphaFoldDB" id="K6YUH9"/>
<protein>
    <recommendedName>
        <fullName evidence="3 9">Peptide methionine sulfoxide reductase MsrB</fullName>
        <ecNumber evidence="2 9">1.8.4.12</ecNumber>
    </recommendedName>
    <alternativeName>
        <fullName evidence="8 9">Peptide-methionine (R)-S-oxide reductase</fullName>
    </alternativeName>
</protein>
<feature type="active site" description="Nucleophile" evidence="9">
    <location>
        <position position="116"/>
    </location>
</feature>
<dbReference type="EC" id="1.8.4.12" evidence="2 9"/>
<evidence type="ECO:0000313" key="12">
    <source>
        <dbReference type="Proteomes" id="UP000006334"/>
    </source>
</evidence>
<keyword evidence="6 9" id="KW-0560">Oxidoreductase</keyword>
<feature type="binding site" evidence="9">
    <location>
        <position position="44"/>
    </location>
    <ligand>
        <name>Zn(2+)</name>
        <dbReference type="ChEBI" id="CHEBI:29105"/>
    </ligand>
</feature>
<evidence type="ECO:0000313" key="11">
    <source>
        <dbReference type="EMBL" id="GAC14940.1"/>
    </source>
</evidence>
<feature type="domain" description="MsrB" evidence="10">
    <location>
        <begin position="5"/>
        <end position="127"/>
    </location>
</feature>
<evidence type="ECO:0000256" key="9">
    <source>
        <dbReference type="HAMAP-Rule" id="MF_01400"/>
    </source>
</evidence>
<dbReference type="NCBIfam" id="TIGR00357">
    <property type="entry name" value="peptide-methionine (R)-S-oxide reductase MsrB"/>
    <property type="match status" value="1"/>
</dbReference>
<dbReference type="GO" id="GO:0005737">
    <property type="term" value="C:cytoplasm"/>
    <property type="evidence" value="ECO:0007669"/>
    <property type="project" value="TreeGrafter"/>
</dbReference>
<dbReference type="InterPro" id="IPR028427">
    <property type="entry name" value="Met_Sox_Rdtase_MsrB"/>
</dbReference>
<dbReference type="PANTHER" id="PTHR10173">
    <property type="entry name" value="METHIONINE SULFOXIDE REDUCTASE"/>
    <property type="match status" value="1"/>
</dbReference>
<evidence type="ECO:0000256" key="8">
    <source>
        <dbReference type="ARBA" id="ARBA00075819"/>
    </source>
</evidence>
<comment type="catalytic activity">
    <reaction evidence="7 9">
        <text>L-methionyl-[protein] + [thioredoxin]-disulfide + H2O = L-methionyl-(R)-S-oxide-[protein] + [thioredoxin]-dithiol</text>
        <dbReference type="Rhea" id="RHEA:24164"/>
        <dbReference type="Rhea" id="RHEA-COMP:10698"/>
        <dbReference type="Rhea" id="RHEA-COMP:10700"/>
        <dbReference type="Rhea" id="RHEA-COMP:12313"/>
        <dbReference type="Rhea" id="RHEA-COMP:12314"/>
        <dbReference type="ChEBI" id="CHEBI:15377"/>
        <dbReference type="ChEBI" id="CHEBI:16044"/>
        <dbReference type="ChEBI" id="CHEBI:29950"/>
        <dbReference type="ChEBI" id="CHEBI:45764"/>
        <dbReference type="ChEBI" id="CHEBI:50058"/>
        <dbReference type="EC" id="1.8.4.12"/>
    </reaction>
</comment>
<proteinExistence type="inferred from homology"/>
<reference evidence="11 12" key="1">
    <citation type="journal article" date="2017" name="Antonie Van Leeuwenhoek">
        <title>Rhizobium rhizosphaerae sp. nov., a novel species isolated from rice rhizosphere.</title>
        <authorList>
            <person name="Zhao J.J."/>
            <person name="Zhang J."/>
            <person name="Zhang R.J."/>
            <person name="Zhang C.W."/>
            <person name="Yin H.Q."/>
            <person name="Zhang X.X."/>
        </authorList>
    </citation>
    <scope>NUCLEOTIDE SEQUENCE [LARGE SCALE GENOMIC DNA]</scope>
    <source>
        <strain evidence="11 12">E3</strain>
    </source>
</reference>
<dbReference type="PROSITE" id="PS51790">
    <property type="entry name" value="MSRB"/>
    <property type="match status" value="1"/>
</dbReference>
<dbReference type="FunFam" id="2.170.150.20:FF:000001">
    <property type="entry name" value="Peptide methionine sulfoxide reductase MsrB"/>
    <property type="match status" value="1"/>
</dbReference>
<evidence type="ECO:0000256" key="3">
    <source>
        <dbReference type="ARBA" id="ARBA00021130"/>
    </source>
</evidence>
<dbReference type="GO" id="GO:0008270">
    <property type="term" value="F:zinc ion binding"/>
    <property type="evidence" value="ECO:0007669"/>
    <property type="project" value="UniProtKB-UniRule"/>
</dbReference>
<evidence type="ECO:0000256" key="7">
    <source>
        <dbReference type="ARBA" id="ARBA00048488"/>
    </source>
</evidence>